<dbReference type="Proteomes" id="UP000663848">
    <property type="component" value="Unassembled WGS sequence"/>
</dbReference>
<proteinExistence type="predicted"/>
<dbReference type="AlphaFoldDB" id="A0A822DE34"/>
<accession>A0A822DE34</accession>
<sequence>FPLIDKVKEKFSKLDVRKTKQWAIIEEYDPNDVNNRPRIIDDRLKQLQPQQNKSKIPVTKPANDHLKK</sequence>
<organism evidence="2 3">
    <name type="scientific">Rotaria socialis</name>
    <dbReference type="NCBI Taxonomy" id="392032"/>
    <lineage>
        <taxon>Eukaryota</taxon>
        <taxon>Metazoa</taxon>
        <taxon>Spiralia</taxon>
        <taxon>Gnathifera</taxon>
        <taxon>Rotifera</taxon>
        <taxon>Eurotatoria</taxon>
        <taxon>Bdelloidea</taxon>
        <taxon>Philodinida</taxon>
        <taxon>Philodinidae</taxon>
        <taxon>Rotaria</taxon>
    </lineage>
</organism>
<feature type="region of interest" description="Disordered" evidence="1">
    <location>
        <begin position="44"/>
        <end position="68"/>
    </location>
</feature>
<feature type="non-terminal residue" evidence="2">
    <location>
        <position position="68"/>
    </location>
</feature>
<evidence type="ECO:0000256" key="1">
    <source>
        <dbReference type="SAM" id="MobiDB-lite"/>
    </source>
</evidence>
<gene>
    <name evidence="2" type="ORF">QYT958_LOCUS42955</name>
</gene>
<dbReference type="EMBL" id="CAJOBR010058038">
    <property type="protein sequence ID" value="CAF5066138.1"/>
    <property type="molecule type" value="Genomic_DNA"/>
</dbReference>
<reference evidence="2" key="1">
    <citation type="submission" date="2021-02" db="EMBL/GenBank/DDBJ databases">
        <authorList>
            <person name="Nowell W R."/>
        </authorList>
    </citation>
    <scope>NUCLEOTIDE SEQUENCE</scope>
</reference>
<evidence type="ECO:0000313" key="2">
    <source>
        <dbReference type="EMBL" id="CAF5066138.1"/>
    </source>
</evidence>
<name>A0A822DE34_9BILA</name>
<evidence type="ECO:0000313" key="3">
    <source>
        <dbReference type="Proteomes" id="UP000663848"/>
    </source>
</evidence>
<protein>
    <submittedName>
        <fullName evidence="2">Uncharacterized protein</fullName>
    </submittedName>
</protein>
<feature type="non-terminal residue" evidence="2">
    <location>
        <position position="1"/>
    </location>
</feature>
<comment type="caution">
    <text evidence="2">The sequence shown here is derived from an EMBL/GenBank/DDBJ whole genome shotgun (WGS) entry which is preliminary data.</text>
</comment>